<dbReference type="SMART" id="SM00382">
    <property type="entry name" value="AAA"/>
    <property type="match status" value="2"/>
</dbReference>
<dbReference type="OrthoDB" id="6500128at2759"/>
<dbReference type="InterPro" id="IPR050173">
    <property type="entry name" value="ABC_transporter_C-like"/>
</dbReference>
<feature type="transmembrane region" description="Helical" evidence="9">
    <location>
        <begin position="406"/>
        <end position="428"/>
    </location>
</feature>
<dbReference type="Gene3D" id="1.20.1560.10">
    <property type="entry name" value="ABC transporter type 1, transmembrane domain"/>
    <property type="match status" value="2"/>
</dbReference>
<dbReference type="PROSITE" id="PS50929">
    <property type="entry name" value="ABC_TM1F"/>
    <property type="match status" value="2"/>
</dbReference>
<feature type="transmembrane region" description="Helical" evidence="9">
    <location>
        <begin position="488"/>
        <end position="508"/>
    </location>
</feature>
<evidence type="ECO:0000256" key="8">
    <source>
        <dbReference type="SAM" id="MobiDB-lite"/>
    </source>
</evidence>
<protein>
    <submittedName>
        <fullName evidence="12">P-loop containing nucleoside triphosphate hydrolase protein</fullName>
    </submittedName>
</protein>
<dbReference type="PANTHER" id="PTHR24223:SF464">
    <property type="entry name" value="ABC-TYPE TRANSPORTER CICA"/>
    <property type="match status" value="1"/>
</dbReference>
<feature type="transmembrane region" description="Helical" evidence="9">
    <location>
        <begin position="1026"/>
        <end position="1045"/>
    </location>
</feature>
<dbReference type="RefSeq" id="XP_046114802.1">
    <property type="nucleotide sequence ID" value="XM_046266685.1"/>
</dbReference>
<dbReference type="InterPro" id="IPR036640">
    <property type="entry name" value="ABC1_TM_sf"/>
</dbReference>
<comment type="caution">
    <text evidence="12">The sequence shown here is derived from an EMBL/GenBank/DDBJ whole genome shotgun (WGS) entry which is preliminary data.</text>
</comment>
<dbReference type="InterPro" id="IPR017871">
    <property type="entry name" value="ABC_transporter-like_CS"/>
</dbReference>
<feature type="transmembrane region" description="Helical" evidence="9">
    <location>
        <begin position="379"/>
        <end position="400"/>
    </location>
</feature>
<feature type="region of interest" description="Disordered" evidence="8">
    <location>
        <begin position="1"/>
        <end position="107"/>
    </location>
</feature>
<dbReference type="Proteomes" id="UP000887229">
    <property type="component" value="Unassembled WGS sequence"/>
</dbReference>
<feature type="compositionally biased region" description="Basic and acidic residues" evidence="8">
    <location>
        <begin position="60"/>
        <end position="70"/>
    </location>
</feature>
<dbReference type="Gene3D" id="3.40.50.300">
    <property type="entry name" value="P-loop containing nucleotide triphosphate hydrolases"/>
    <property type="match status" value="2"/>
</dbReference>
<keyword evidence="3 9" id="KW-0812">Transmembrane</keyword>
<feature type="region of interest" description="Disordered" evidence="8">
    <location>
        <begin position="588"/>
        <end position="642"/>
    </location>
</feature>
<dbReference type="GO" id="GO:0016887">
    <property type="term" value="F:ATP hydrolysis activity"/>
    <property type="evidence" value="ECO:0007669"/>
    <property type="project" value="InterPro"/>
</dbReference>
<feature type="region of interest" description="Disordered" evidence="8">
    <location>
        <begin position="854"/>
        <end position="888"/>
    </location>
</feature>
<dbReference type="CDD" id="cd03250">
    <property type="entry name" value="ABCC_MRP_domain1"/>
    <property type="match status" value="1"/>
</dbReference>
<feature type="domain" description="ABC transporter" evidence="10">
    <location>
        <begin position="630"/>
        <end position="850"/>
    </location>
</feature>
<keyword evidence="13" id="KW-1185">Reference proteome</keyword>
<dbReference type="InterPro" id="IPR011527">
    <property type="entry name" value="ABC1_TM_dom"/>
</dbReference>
<keyword evidence="2" id="KW-0813">Transport</keyword>
<comment type="subcellular location">
    <subcellularLocation>
        <location evidence="1">Membrane</location>
        <topology evidence="1">Multi-pass membrane protein</topology>
    </subcellularLocation>
</comment>
<name>A0A9P7ZG66_9HYPO</name>
<feature type="compositionally biased region" description="Basic and acidic residues" evidence="8">
    <location>
        <begin position="39"/>
        <end position="49"/>
    </location>
</feature>
<feature type="domain" description="ABC transporter" evidence="10">
    <location>
        <begin position="1225"/>
        <end position="1475"/>
    </location>
</feature>
<evidence type="ECO:0000256" key="6">
    <source>
        <dbReference type="ARBA" id="ARBA00022989"/>
    </source>
</evidence>
<feature type="domain" description="ABC transmembrane type-1" evidence="11">
    <location>
        <begin position="221"/>
        <end position="546"/>
    </location>
</feature>
<dbReference type="PROSITE" id="PS00211">
    <property type="entry name" value="ABC_TRANSPORTER_1"/>
    <property type="match status" value="2"/>
</dbReference>
<dbReference type="SUPFAM" id="SSF90123">
    <property type="entry name" value="ABC transporter transmembrane region"/>
    <property type="match status" value="2"/>
</dbReference>
<dbReference type="Pfam" id="PF00005">
    <property type="entry name" value="ABC_tran"/>
    <property type="match status" value="2"/>
</dbReference>
<keyword evidence="7 9" id="KW-0472">Membrane</keyword>
<evidence type="ECO:0000256" key="1">
    <source>
        <dbReference type="ARBA" id="ARBA00004141"/>
    </source>
</evidence>
<evidence type="ECO:0000256" key="4">
    <source>
        <dbReference type="ARBA" id="ARBA00022741"/>
    </source>
</evidence>
<dbReference type="CDD" id="cd18597">
    <property type="entry name" value="ABC_6TM_YOR1_D1_like"/>
    <property type="match status" value="1"/>
</dbReference>
<dbReference type="GeneID" id="70297588"/>
<evidence type="ECO:0000256" key="3">
    <source>
        <dbReference type="ARBA" id="ARBA00022692"/>
    </source>
</evidence>
<feature type="compositionally biased region" description="Basic and acidic residues" evidence="8">
    <location>
        <begin position="593"/>
        <end position="615"/>
    </location>
</feature>
<evidence type="ECO:0000313" key="12">
    <source>
        <dbReference type="EMBL" id="KAG9250878.1"/>
    </source>
</evidence>
<organism evidence="12 13">
    <name type="scientific">Emericellopsis atlantica</name>
    <dbReference type="NCBI Taxonomy" id="2614577"/>
    <lineage>
        <taxon>Eukaryota</taxon>
        <taxon>Fungi</taxon>
        <taxon>Dikarya</taxon>
        <taxon>Ascomycota</taxon>
        <taxon>Pezizomycotina</taxon>
        <taxon>Sordariomycetes</taxon>
        <taxon>Hypocreomycetidae</taxon>
        <taxon>Hypocreales</taxon>
        <taxon>Bionectriaceae</taxon>
        <taxon>Emericellopsis</taxon>
    </lineage>
</organism>
<gene>
    <name evidence="12" type="ORF">F5Z01DRAFT_729428</name>
</gene>
<dbReference type="CDD" id="cd18606">
    <property type="entry name" value="ABC_6TM_YOR1_D2_like"/>
    <property type="match status" value="1"/>
</dbReference>
<evidence type="ECO:0000259" key="11">
    <source>
        <dbReference type="PROSITE" id="PS50929"/>
    </source>
</evidence>
<dbReference type="InterPro" id="IPR027417">
    <property type="entry name" value="P-loop_NTPase"/>
</dbReference>
<feature type="compositionally biased region" description="Acidic residues" evidence="8">
    <location>
        <begin position="860"/>
        <end position="871"/>
    </location>
</feature>
<evidence type="ECO:0000313" key="13">
    <source>
        <dbReference type="Proteomes" id="UP000887229"/>
    </source>
</evidence>
<dbReference type="SUPFAM" id="SSF52540">
    <property type="entry name" value="P-loop containing nucleoside triphosphate hydrolases"/>
    <property type="match status" value="2"/>
</dbReference>
<feature type="transmembrane region" description="Helical" evidence="9">
    <location>
        <begin position="1051"/>
        <end position="1068"/>
    </location>
</feature>
<feature type="region of interest" description="Disordered" evidence="8">
    <location>
        <begin position="333"/>
        <end position="357"/>
    </location>
</feature>
<evidence type="ECO:0000256" key="7">
    <source>
        <dbReference type="ARBA" id="ARBA00023136"/>
    </source>
</evidence>
<dbReference type="FunFam" id="3.40.50.300:FF:002040">
    <property type="entry name" value="ABC multidrug transporter (Eurofung)"/>
    <property type="match status" value="1"/>
</dbReference>
<dbReference type="FunFam" id="1.20.1560.10:FF:000010">
    <property type="entry name" value="Multidrug resistance-associated ABC transporter"/>
    <property type="match status" value="1"/>
</dbReference>
<feature type="transmembrane region" description="Helical" evidence="9">
    <location>
        <begin position="1138"/>
        <end position="1156"/>
    </location>
</feature>
<dbReference type="Pfam" id="PF00664">
    <property type="entry name" value="ABC_membrane"/>
    <property type="match status" value="2"/>
</dbReference>
<dbReference type="GO" id="GO:0016020">
    <property type="term" value="C:membrane"/>
    <property type="evidence" value="ECO:0007669"/>
    <property type="project" value="UniProtKB-SubCell"/>
</dbReference>
<evidence type="ECO:0000256" key="5">
    <source>
        <dbReference type="ARBA" id="ARBA00022840"/>
    </source>
</evidence>
<dbReference type="GO" id="GO:0140359">
    <property type="term" value="F:ABC-type transporter activity"/>
    <property type="evidence" value="ECO:0007669"/>
    <property type="project" value="InterPro"/>
</dbReference>
<sequence>MSAPPGTDKNTPQPPDDIAVSALEPTYSRDESSPEDLDELRQKQQHGDGESSSGLGTAFSEKHDTTHEAEPGLQSDSNSSTHDVEDITRPSRLEQTKSYATDRSAVSARVPVPHKPVDRPWYRKLNPLRWGGIPPLPEEREVSREAKAGFWSRLTFNWMTPLMTTGYKRQLEQGDIWSVNPARGSEPLTAKFRESFHRRVEKGETHPLFKALHETFFWEFWIGGMVALLATILQVTAPFVLRYLIQFATNAWIAQHFDTKAPPIGNGIGLTIGVTAMQMFQSLGINHFIFNGMMVGGQARGVLIGAIYEKSMVLSGRARAGDSGKNLLAAAAEKDEAKKDKKGKAKKGHQPEPDGLGWGNGRIVNLMSVDTYRIDQASAMFHMIWTSPVALIITLALLLVNLSYNALAGFGLLVIGAPLLTMAIRSLFRRRKAINKITDQRVSLTQEIIQSVRFVKFFGWEEAFMKRLAEYRGKEIHAIQILLAIRNAINAIGMSLPIFASMLSFISYSLTNPNLPAAEIFSSLALFNGLRIPLNIMPLVLGQAIDAWSSMKRIQEFLVEEEQEDTFITDYDAKHAIKLDHASFTWEKSPAQDTDKKTEKDKKKGTPAKMSEKAASKSQAATGDGRPGSSGEESTLNEEREPFKLQDLNLAVERNELIAVIGGVGSGKSSLLGALASDMRKTGGDVTFGASKAFCPQYAWIQNTTVRNNIIFGKPLNRAWYQRVVEACALTADLEMLPNGDQTEIGERGITISGGQKQRLNIARAIYFDSDIILMDDPLSAVDAHVGRHIFDNAILGLLGNKCRILATHQLWVLNRCDRIVWMENGKIQAVDTFEALMRDHKGFQVLMETTAVEKKEDKKDDDEEEEDADEGEKKTKKKGGALMQQEERAQASVPWSVYAAYARASGSIWNAPFAVFLLLLSQGANITTSLWLSYWTSDKFGLNNGTYIGIYAALGASQAILMYAFSVYLSVIGTNSSKVMLRDAVTRVLRAPMAFFDTTPLGRITNRFSRDVDVMDNNLTDAIRMYSFTIAMVTSIFALIIAFFHFFAVALVPLYILFVLAASYYRASAREVKRYESVLRSHVFAKFGEGLSGVASIKAYGLKQRFVTELRASIDEMNAAYYLTFSNQRWLSIRVDCIGNALVFTVGILVVTSRFDVNPAISGLVLSYILAIVQMLQFGVRQLAEVENGMNAVERLRYYGTSLEEEAPLHTVEVRPSWPEKGEIIFDNVEMRYRENLPLVLSGLSMHVRGGERIGIVGRTGAGKSSIMSTLFRLVEISGGSITIDGLNISTIGLADLRSRLAIIPQDPTLFRGTIRTNLDPFNEHTDLELWSALRQADLIPADHAALPNPTEQVSDEAKDTSRIGLDTTVEEDGLNFSLGQRQLMALARALVRGSQIIVCDEATSSVDMETDSKIQNTIATGFRGKTLLCIAHRLRTIVGYDRICVMDAGRIAELDSPLELWKKEGGIFRGMCERSGIRLEDIKGAREEMMGFDGAAASSSASGTA</sequence>
<dbReference type="PANTHER" id="PTHR24223">
    <property type="entry name" value="ATP-BINDING CASSETTE SUB-FAMILY C"/>
    <property type="match status" value="1"/>
</dbReference>
<keyword evidence="4" id="KW-0547">Nucleotide-binding</keyword>
<dbReference type="CDD" id="cd03244">
    <property type="entry name" value="ABCC_MRP_domain2"/>
    <property type="match status" value="1"/>
</dbReference>
<dbReference type="FunFam" id="3.40.50.300:FF:000565">
    <property type="entry name" value="ABC bile acid transporter"/>
    <property type="match status" value="1"/>
</dbReference>
<accession>A0A9P7ZG66</accession>
<proteinExistence type="predicted"/>
<keyword evidence="6 9" id="KW-1133">Transmembrane helix</keyword>
<evidence type="ECO:0000256" key="2">
    <source>
        <dbReference type="ARBA" id="ARBA00022448"/>
    </source>
</evidence>
<evidence type="ECO:0000259" key="10">
    <source>
        <dbReference type="PROSITE" id="PS50893"/>
    </source>
</evidence>
<feature type="compositionally biased region" description="Basic and acidic residues" evidence="8">
    <location>
        <begin position="82"/>
        <end position="95"/>
    </location>
</feature>
<dbReference type="InterPro" id="IPR003593">
    <property type="entry name" value="AAA+_ATPase"/>
</dbReference>
<feature type="transmembrane region" description="Helical" evidence="9">
    <location>
        <begin position="520"/>
        <end position="545"/>
    </location>
</feature>
<dbReference type="PROSITE" id="PS50893">
    <property type="entry name" value="ABC_TRANSPORTER_2"/>
    <property type="match status" value="2"/>
</dbReference>
<keyword evidence="5" id="KW-0067">ATP-binding</keyword>
<feature type="transmembrane region" description="Helical" evidence="9">
    <location>
        <begin position="914"/>
        <end position="937"/>
    </location>
</feature>
<feature type="transmembrane region" description="Helical" evidence="9">
    <location>
        <begin position="949"/>
        <end position="973"/>
    </location>
</feature>
<keyword evidence="12" id="KW-0378">Hydrolase</keyword>
<dbReference type="GO" id="GO:0005524">
    <property type="term" value="F:ATP binding"/>
    <property type="evidence" value="ECO:0007669"/>
    <property type="project" value="UniProtKB-KW"/>
</dbReference>
<reference evidence="12" key="1">
    <citation type="journal article" date="2021" name="IMA Fungus">
        <title>Genomic characterization of three marine fungi, including Emericellopsis atlantica sp. nov. with signatures of a generalist lifestyle and marine biomass degradation.</title>
        <authorList>
            <person name="Hagestad O.C."/>
            <person name="Hou L."/>
            <person name="Andersen J.H."/>
            <person name="Hansen E.H."/>
            <person name="Altermark B."/>
            <person name="Li C."/>
            <person name="Kuhnert E."/>
            <person name="Cox R.J."/>
            <person name="Crous P.W."/>
            <person name="Spatafora J.W."/>
            <person name="Lail K."/>
            <person name="Amirebrahimi M."/>
            <person name="Lipzen A."/>
            <person name="Pangilinan J."/>
            <person name="Andreopoulos W."/>
            <person name="Hayes R.D."/>
            <person name="Ng V."/>
            <person name="Grigoriev I.V."/>
            <person name="Jackson S.A."/>
            <person name="Sutton T.D.S."/>
            <person name="Dobson A.D.W."/>
            <person name="Rama T."/>
        </authorList>
    </citation>
    <scope>NUCLEOTIDE SEQUENCE</scope>
    <source>
        <strain evidence="12">TS7</strain>
    </source>
</reference>
<dbReference type="EMBL" id="MU251272">
    <property type="protein sequence ID" value="KAG9250878.1"/>
    <property type="molecule type" value="Genomic_DNA"/>
</dbReference>
<feature type="transmembrane region" description="Helical" evidence="9">
    <location>
        <begin position="220"/>
        <end position="245"/>
    </location>
</feature>
<feature type="domain" description="ABC transmembrane type-1" evidence="11">
    <location>
        <begin position="914"/>
        <end position="1189"/>
    </location>
</feature>
<evidence type="ECO:0000256" key="9">
    <source>
        <dbReference type="SAM" id="Phobius"/>
    </source>
</evidence>
<dbReference type="InterPro" id="IPR003439">
    <property type="entry name" value="ABC_transporter-like_ATP-bd"/>
</dbReference>